<organism evidence="1 2">
    <name type="scientific">Patiriisocius marinistellae</name>
    <dbReference type="NCBI Taxonomy" id="2494560"/>
    <lineage>
        <taxon>Bacteria</taxon>
        <taxon>Pseudomonadati</taxon>
        <taxon>Bacteroidota</taxon>
        <taxon>Flavobacteriia</taxon>
        <taxon>Flavobacteriales</taxon>
        <taxon>Flavobacteriaceae</taxon>
        <taxon>Patiriisocius</taxon>
    </lineage>
</organism>
<gene>
    <name evidence="1" type="ORF">ULMS_28440</name>
</gene>
<dbReference type="SUPFAM" id="SSF55486">
    <property type="entry name" value="Metalloproteases ('zincins'), catalytic domain"/>
    <property type="match status" value="1"/>
</dbReference>
<dbReference type="AlphaFoldDB" id="A0A5J4G3B0"/>
<keyword evidence="2" id="KW-1185">Reference proteome</keyword>
<protein>
    <recommendedName>
        <fullName evidence="3">Peptidase M43 pregnancy-associated plasma-A domain-containing protein</fullName>
    </recommendedName>
</protein>
<evidence type="ECO:0008006" key="3">
    <source>
        <dbReference type="Google" id="ProtNLM"/>
    </source>
</evidence>
<comment type="caution">
    <text evidence="1">The sequence shown here is derived from an EMBL/GenBank/DDBJ whole genome shotgun (WGS) entry which is preliminary data.</text>
</comment>
<dbReference type="GO" id="GO:0008237">
    <property type="term" value="F:metallopeptidase activity"/>
    <property type="evidence" value="ECO:0007669"/>
    <property type="project" value="InterPro"/>
</dbReference>
<name>A0A5J4G3B0_9FLAO</name>
<evidence type="ECO:0000313" key="1">
    <source>
        <dbReference type="EMBL" id="GEQ87336.1"/>
    </source>
</evidence>
<evidence type="ECO:0000313" key="2">
    <source>
        <dbReference type="Proteomes" id="UP000326994"/>
    </source>
</evidence>
<dbReference type="Pfam" id="PF10462">
    <property type="entry name" value="Peptidase_M66"/>
    <property type="match status" value="1"/>
</dbReference>
<sequence>MYGQSFICVTEDDLTPDPSGHYSYSTDSEILDSFEPVVFNVKSWILLEDNDIVNLDDPLYTGPDTDDALEAIAVLNRAYNQFNIFFKYNGISAIADSEVALTINPCSNPNSACNFTACNPIDYPNHNPYWEVGSVVQQNAAYNDPNSINIYVMKETVCYGGVRWGSRFVGIGDTNFNGPSLVHELGHALGLSHTHSGYSSSGYCEQVTRDVNDLDDADDPNDTYFNADVAGDRVVDTNAIPAMGSNQGINTYDPINCLYTGSGTDCKGTPFTLTYEDLINTMAYSFDCISNYMTPGQGIRMREKIAISNTLTPAITSIENLYNPYIGDYYNAGPLGVNDTPLFQPGFDYKFVKCAGDYPQPSDFYDTSWSYSINSVYLQVDKFETDFSIITHPNHSAIIIEQLQNYELTVGAKKCYDNYNRSAESGKVMKFNDGYFNTNVTTVPKNQNEINNPQLVDNLNPGLYKIEKSYNDGTIQETVILKQGNN</sequence>
<proteinExistence type="predicted"/>
<dbReference type="InterPro" id="IPR024079">
    <property type="entry name" value="MetalloPept_cat_dom_sf"/>
</dbReference>
<dbReference type="Gene3D" id="3.40.390.10">
    <property type="entry name" value="Collagenase (Catalytic Domain)"/>
    <property type="match status" value="1"/>
</dbReference>
<dbReference type="RefSeq" id="WP_151895253.1">
    <property type="nucleotide sequence ID" value="NZ_BKCF01000007.1"/>
</dbReference>
<reference evidence="1 2" key="1">
    <citation type="submission" date="2019-08" db="EMBL/GenBank/DDBJ databases">
        <title>Ulvibacter marinistellae sp. nov., isolated from a starfish, Patiria pectinifera.</title>
        <authorList>
            <person name="Kawano K."/>
            <person name="Ushijima N."/>
            <person name="Kihara M."/>
            <person name="Itoh H."/>
        </authorList>
    </citation>
    <scope>NUCLEOTIDE SEQUENCE [LARGE SCALE GENOMIC DNA]</scope>
    <source>
        <strain evidence="1 2">KK4</strain>
    </source>
</reference>
<accession>A0A5J4G3B0</accession>
<dbReference type="EMBL" id="BKCF01000007">
    <property type="protein sequence ID" value="GEQ87336.1"/>
    <property type="molecule type" value="Genomic_DNA"/>
</dbReference>
<dbReference type="OrthoDB" id="6278496at2"/>
<dbReference type="Proteomes" id="UP000326994">
    <property type="component" value="Unassembled WGS sequence"/>
</dbReference>